<comment type="pathway">
    <text evidence="2 12">One-carbon metabolism; tetrahydrofolate interconversion.</text>
</comment>
<evidence type="ECO:0000256" key="5">
    <source>
        <dbReference type="ARBA" id="ARBA00022630"/>
    </source>
</evidence>
<dbReference type="EC" id="1.5.1.54" evidence="11"/>
<dbReference type="PANTHER" id="PTHR45754">
    <property type="entry name" value="METHYLENETETRAHYDROFOLATE REDUCTASE"/>
    <property type="match status" value="1"/>
</dbReference>
<keyword evidence="8" id="KW-0520">NAD</keyword>
<comment type="pathway">
    <text evidence="10">Amino-acid biosynthesis; L-methionine biosynthesis via de novo pathway.</text>
</comment>
<dbReference type="NCBIfam" id="TIGR00677">
    <property type="entry name" value="fadh2_euk"/>
    <property type="match status" value="1"/>
</dbReference>
<evidence type="ECO:0000256" key="8">
    <source>
        <dbReference type="ARBA" id="ARBA00023027"/>
    </source>
</evidence>
<dbReference type="InterPro" id="IPR029041">
    <property type="entry name" value="FAD-linked_oxidoreductase-like"/>
</dbReference>
<reference evidence="13 14" key="1">
    <citation type="journal article" date="2024" name="Nat. Commun.">
        <title>Phylogenomics reveals the evolutionary origins of lichenization in chlorophyte algae.</title>
        <authorList>
            <person name="Puginier C."/>
            <person name="Libourel C."/>
            <person name="Otte J."/>
            <person name="Skaloud P."/>
            <person name="Haon M."/>
            <person name="Grisel S."/>
            <person name="Petersen M."/>
            <person name="Berrin J.G."/>
            <person name="Delaux P.M."/>
            <person name="Dal Grande F."/>
            <person name="Keller J."/>
        </authorList>
    </citation>
    <scope>NUCLEOTIDE SEQUENCE [LARGE SCALE GENOMIC DNA]</scope>
    <source>
        <strain evidence="13 14">SAG 216-7</strain>
    </source>
</reference>
<evidence type="ECO:0000256" key="1">
    <source>
        <dbReference type="ARBA" id="ARBA00001974"/>
    </source>
</evidence>
<dbReference type="Proteomes" id="UP001491310">
    <property type="component" value="Unassembled WGS sequence"/>
</dbReference>
<keyword evidence="4" id="KW-0028">Amino-acid biosynthesis</keyword>
<evidence type="ECO:0000256" key="4">
    <source>
        <dbReference type="ARBA" id="ARBA00022605"/>
    </source>
</evidence>
<keyword evidence="6" id="KW-0274">FAD</keyword>
<evidence type="ECO:0000256" key="2">
    <source>
        <dbReference type="ARBA" id="ARBA00004777"/>
    </source>
</evidence>
<comment type="caution">
    <text evidence="13">The sequence shown here is derived from an EMBL/GenBank/DDBJ whole genome shotgun (WGS) entry which is preliminary data.</text>
</comment>
<dbReference type="PANTHER" id="PTHR45754:SF3">
    <property type="entry name" value="METHYLENETETRAHYDROFOLATE REDUCTASE (NADPH)"/>
    <property type="match status" value="1"/>
</dbReference>
<keyword evidence="7" id="KW-0560">Oxidoreductase</keyword>
<keyword evidence="5" id="KW-0285">Flavoprotein</keyword>
<sequence length="346" mass="38038">MKIVDKMNESIKAGKTFFSFEFFPPRTDEGVENLYSRQHRMAAYGPTFCDITWGAGGTTADLTLDIAANMQNTVGVETMMHLTCTNMPESQLENALDKVKSYGIQNILALRGDPPKGQETFTVVEGGFSCALDLVKYIKAKYGDYFGITVAGYPEGHPDAIVSNPEEMDKAYWNDLHYLKEKIDAGGEIIVTQLFYDVDRFFKFVKDCRSLGITCPIIPGIMPIMTYGGFKRMTSFCKTAIPAEISEHLEKIKDSDEAVKAFGIELGTQMCRRLLEAGTPGLHMYTLNLESTALAILQNLGLVEKPLAETSQASATVQVQLSNDSKVKKGSEQVESLSNGAELAVA</sequence>
<dbReference type="InterPro" id="IPR004621">
    <property type="entry name" value="Fadh2_euk"/>
</dbReference>
<evidence type="ECO:0000256" key="9">
    <source>
        <dbReference type="ARBA" id="ARBA00023167"/>
    </source>
</evidence>
<dbReference type="Pfam" id="PF02219">
    <property type="entry name" value="MTHFR"/>
    <property type="match status" value="1"/>
</dbReference>
<dbReference type="Gene3D" id="3.20.20.220">
    <property type="match status" value="1"/>
</dbReference>
<protein>
    <recommendedName>
        <fullName evidence="11">methylenetetrahydrofolate reductase (NADH)</fullName>
        <ecNumber evidence="11">1.5.1.54</ecNumber>
    </recommendedName>
</protein>
<dbReference type="InterPro" id="IPR003171">
    <property type="entry name" value="Mehydrof_redctse-like"/>
</dbReference>
<evidence type="ECO:0000256" key="12">
    <source>
        <dbReference type="RuleBase" id="RU004254"/>
    </source>
</evidence>
<evidence type="ECO:0000256" key="6">
    <source>
        <dbReference type="ARBA" id="ARBA00022827"/>
    </source>
</evidence>
<dbReference type="NCBIfam" id="TIGR00676">
    <property type="entry name" value="fadh2"/>
    <property type="match status" value="1"/>
</dbReference>
<evidence type="ECO:0000256" key="3">
    <source>
        <dbReference type="ARBA" id="ARBA00006743"/>
    </source>
</evidence>
<dbReference type="SUPFAM" id="SSF51730">
    <property type="entry name" value="FAD-linked oxidoreductase"/>
    <property type="match status" value="1"/>
</dbReference>
<evidence type="ECO:0000256" key="11">
    <source>
        <dbReference type="ARBA" id="ARBA00034529"/>
    </source>
</evidence>
<accession>A0ABR2YCV8</accession>
<organism evidence="13 14">
    <name type="scientific">Coccomyxa subellipsoidea</name>
    <dbReference type="NCBI Taxonomy" id="248742"/>
    <lineage>
        <taxon>Eukaryota</taxon>
        <taxon>Viridiplantae</taxon>
        <taxon>Chlorophyta</taxon>
        <taxon>core chlorophytes</taxon>
        <taxon>Trebouxiophyceae</taxon>
        <taxon>Trebouxiophyceae incertae sedis</taxon>
        <taxon>Coccomyxaceae</taxon>
        <taxon>Coccomyxa</taxon>
    </lineage>
</organism>
<gene>
    <name evidence="13" type="ORF">WJX75_000486</name>
</gene>
<evidence type="ECO:0000256" key="7">
    <source>
        <dbReference type="ARBA" id="ARBA00023002"/>
    </source>
</evidence>
<evidence type="ECO:0000313" key="14">
    <source>
        <dbReference type="Proteomes" id="UP001491310"/>
    </source>
</evidence>
<keyword evidence="9" id="KW-0486">Methionine biosynthesis</keyword>
<dbReference type="CDD" id="cd00537">
    <property type="entry name" value="MTHFR"/>
    <property type="match status" value="1"/>
</dbReference>
<dbReference type="EMBL" id="JALJOT010000015">
    <property type="protein sequence ID" value="KAK9902626.1"/>
    <property type="molecule type" value="Genomic_DNA"/>
</dbReference>
<evidence type="ECO:0000313" key="13">
    <source>
        <dbReference type="EMBL" id="KAK9902626.1"/>
    </source>
</evidence>
<keyword evidence="14" id="KW-1185">Reference proteome</keyword>
<proteinExistence type="inferred from homology"/>
<evidence type="ECO:0000256" key="10">
    <source>
        <dbReference type="ARBA" id="ARBA00034478"/>
    </source>
</evidence>
<name>A0ABR2YCV8_9CHLO</name>
<comment type="similarity">
    <text evidence="3">Belongs to the methylenetetrahydrofolate reductase family.</text>
</comment>
<dbReference type="InterPro" id="IPR004620">
    <property type="entry name" value="MTHF_reductase_bac"/>
</dbReference>
<comment type="cofactor">
    <cofactor evidence="1">
        <name>FAD</name>
        <dbReference type="ChEBI" id="CHEBI:57692"/>
    </cofactor>
</comment>